<dbReference type="OrthoDB" id="511982at2759"/>
<comment type="similarity">
    <text evidence="1">Belongs to the PstS family.</text>
</comment>
<sequence length="117" mass="12677">TGVGIQDILQCQIDFAGTDALIDYSKLTLCARQQNIQILPMFASAVIIFAHLSLGSGAFLRLNGPIINDIFLGKITCWNDSRVQQLNPSLNLPTKPILRVVRDGTSGTTQTMTNAMA</sequence>
<gene>
    <name evidence="4" type="ORF">GUITHDRAFT_61122</name>
</gene>
<feature type="non-terminal residue" evidence="4">
    <location>
        <position position="1"/>
    </location>
</feature>
<evidence type="ECO:0000313" key="4">
    <source>
        <dbReference type="EMBL" id="EKX42265.1"/>
    </source>
</evidence>
<evidence type="ECO:0000259" key="3">
    <source>
        <dbReference type="Pfam" id="PF12849"/>
    </source>
</evidence>
<dbReference type="PANTHER" id="PTHR42996:SF1">
    <property type="entry name" value="PHOSPHATE-BINDING PROTEIN PSTS"/>
    <property type="match status" value="1"/>
</dbReference>
<feature type="non-terminal residue" evidence="4">
    <location>
        <position position="117"/>
    </location>
</feature>
<dbReference type="Pfam" id="PF12849">
    <property type="entry name" value="PBP_like_2"/>
    <property type="match status" value="1"/>
</dbReference>
<dbReference type="InterPro" id="IPR024370">
    <property type="entry name" value="PBP_domain"/>
</dbReference>
<dbReference type="STRING" id="905079.L1J2F4"/>
<reference evidence="6" key="2">
    <citation type="submission" date="2012-11" db="EMBL/GenBank/DDBJ databases">
        <authorList>
            <person name="Kuo A."/>
            <person name="Curtis B.A."/>
            <person name="Tanifuji G."/>
            <person name="Burki F."/>
            <person name="Gruber A."/>
            <person name="Irimia M."/>
            <person name="Maruyama S."/>
            <person name="Arias M.C."/>
            <person name="Ball S.G."/>
            <person name="Gile G.H."/>
            <person name="Hirakawa Y."/>
            <person name="Hopkins J.F."/>
            <person name="Rensing S.A."/>
            <person name="Schmutz J."/>
            <person name="Symeonidi A."/>
            <person name="Elias M."/>
            <person name="Eveleigh R.J."/>
            <person name="Herman E.K."/>
            <person name="Klute M.J."/>
            <person name="Nakayama T."/>
            <person name="Obornik M."/>
            <person name="Reyes-Prieto A."/>
            <person name="Armbrust E.V."/>
            <person name="Aves S.J."/>
            <person name="Beiko R.G."/>
            <person name="Coutinho P."/>
            <person name="Dacks J.B."/>
            <person name="Durnford D.G."/>
            <person name="Fast N.M."/>
            <person name="Green B.R."/>
            <person name="Grisdale C."/>
            <person name="Hempe F."/>
            <person name="Henrissat B."/>
            <person name="Hoppner M.P."/>
            <person name="Ishida K.-I."/>
            <person name="Kim E."/>
            <person name="Koreny L."/>
            <person name="Kroth P.G."/>
            <person name="Liu Y."/>
            <person name="Malik S.-B."/>
            <person name="Maier U.G."/>
            <person name="McRose D."/>
            <person name="Mock T."/>
            <person name="Neilson J.A."/>
            <person name="Onodera N.T."/>
            <person name="Poole A.M."/>
            <person name="Pritham E.J."/>
            <person name="Richards T.A."/>
            <person name="Rocap G."/>
            <person name="Roy S.W."/>
            <person name="Sarai C."/>
            <person name="Schaack S."/>
            <person name="Shirato S."/>
            <person name="Slamovits C.H."/>
            <person name="Spencer D.F."/>
            <person name="Suzuki S."/>
            <person name="Worden A.Z."/>
            <person name="Zauner S."/>
            <person name="Barry K."/>
            <person name="Bell C."/>
            <person name="Bharti A.K."/>
            <person name="Crow J.A."/>
            <person name="Grimwood J."/>
            <person name="Kramer R."/>
            <person name="Lindquist E."/>
            <person name="Lucas S."/>
            <person name="Salamov A."/>
            <person name="McFadden G.I."/>
            <person name="Lane C.E."/>
            <person name="Keeling P.J."/>
            <person name="Gray M.W."/>
            <person name="Grigoriev I.V."/>
            <person name="Archibald J.M."/>
        </authorList>
    </citation>
    <scope>NUCLEOTIDE SEQUENCE</scope>
    <source>
        <strain evidence="6">CCMP2712</strain>
    </source>
</reference>
<accession>L1J2F4</accession>
<dbReference type="OMA" id="FTGQPIV"/>
<protein>
    <recommendedName>
        <fullName evidence="3">PBP domain-containing protein</fullName>
    </recommendedName>
</protein>
<feature type="domain" description="PBP" evidence="3">
    <location>
        <begin position="1"/>
        <end position="116"/>
    </location>
</feature>
<reference evidence="5" key="3">
    <citation type="submission" date="2016-03" db="UniProtKB">
        <authorList>
            <consortium name="EnsemblProtists"/>
        </authorList>
    </citation>
    <scope>IDENTIFICATION</scope>
</reference>
<evidence type="ECO:0000313" key="6">
    <source>
        <dbReference type="Proteomes" id="UP000011087"/>
    </source>
</evidence>
<dbReference type="RefSeq" id="XP_005829245.1">
    <property type="nucleotide sequence ID" value="XM_005829188.1"/>
</dbReference>
<dbReference type="GeneID" id="17298859"/>
<name>L1J2F4_GUITC</name>
<dbReference type="PaxDb" id="55529-EKX42265"/>
<dbReference type="Proteomes" id="UP000011087">
    <property type="component" value="Unassembled WGS sequence"/>
</dbReference>
<dbReference type="Gene3D" id="3.40.190.10">
    <property type="entry name" value="Periplasmic binding protein-like II"/>
    <property type="match status" value="2"/>
</dbReference>
<feature type="transmembrane region" description="Helical" evidence="2">
    <location>
        <begin position="38"/>
        <end position="60"/>
    </location>
</feature>
<keyword evidence="2" id="KW-0472">Membrane</keyword>
<dbReference type="EnsemblProtists" id="EKX42265">
    <property type="protein sequence ID" value="EKX42265"/>
    <property type="gene ID" value="GUITHDRAFT_61122"/>
</dbReference>
<dbReference type="InterPro" id="IPR050962">
    <property type="entry name" value="Phosphate-bind_PstS"/>
</dbReference>
<evidence type="ECO:0000313" key="5">
    <source>
        <dbReference type="EnsemblProtists" id="EKX42265"/>
    </source>
</evidence>
<keyword evidence="2" id="KW-0812">Transmembrane</keyword>
<dbReference type="SUPFAM" id="SSF53850">
    <property type="entry name" value="Periplasmic binding protein-like II"/>
    <property type="match status" value="1"/>
</dbReference>
<dbReference type="EMBL" id="JH993018">
    <property type="protein sequence ID" value="EKX42265.1"/>
    <property type="molecule type" value="Genomic_DNA"/>
</dbReference>
<dbReference type="PANTHER" id="PTHR42996">
    <property type="entry name" value="PHOSPHATE-BINDING PROTEIN PSTS"/>
    <property type="match status" value="1"/>
</dbReference>
<dbReference type="AlphaFoldDB" id="L1J2F4"/>
<evidence type="ECO:0000256" key="2">
    <source>
        <dbReference type="SAM" id="Phobius"/>
    </source>
</evidence>
<dbReference type="HOGENOM" id="CLU_2091114_0_0_1"/>
<proteinExistence type="inferred from homology"/>
<reference evidence="4 6" key="1">
    <citation type="journal article" date="2012" name="Nature">
        <title>Algal genomes reveal evolutionary mosaicism and the fate of nucleomorphs.</title>
        <authorList>
            <consortium name="DOE Joint Genome Institute"/>
            <person name="Curtis B.A."/>
            <person name="Tanifuji G."/>
            <person name="Burki F."/>
            <person name="Gruber A."/>
            <person name="Irimia M."/>
            <person name="Maruyama S."/>
            <person name="Arias M.C."/>
            <person name="Ball S.G."/>
            <person name="Gile G.H."/>
            <person name="Hirakawa Y."/>
            <person name="Hopkins J.F."/>
            <person name="Kuo A."/>
            <person name="Rensing S.A."/>
            <person name="Schmutz J."/>
            <person name="Symeonidi A."/>
            <person name="Elias M."/>
            <person name="Eveleigh R.J."/>
            <person name="Herman E.K."/>
            <person name="Klute M.J."/>
            <person name="Nakayama T."/>
            <person name="Obornik M."/>
            <person name="Reyes-Prieto A."/>
            <person name="Armbrust E.V."/>
            <person name="Aves S.J."/>
            <person name="Beiko R.G."/>
            <person name="Coutinho P."/>
            <person name="Dacks J.B."/>
            <person name="Durnford D.G."/>
            <person name="Fast N.M."/>
            <person name="Green B.R."/>
            <person name="Grisdale C.J."/>
            <person name="Hempel F."/>
            <person name="Henrissat B."/>
            <person name="Hoppner M.P."/>
            <person name="Ishida K."/>
            <person name="Kim E."/>
            <person name="Koreny L."/>
            <person name="Kroth P.G."/>
            <person name="Liu Y."/>
            <person name="Malik S.B."/>
            <person name="Maier U.G."/>
            <person name="McRose D."/>
            <person name="Mock T."/>
            <person name="Neilson J.A."/>
            <person name="Onodera N.T."/>
            <person name="Poole A.M."/>
            <person name="Pritham E.J."/>
            <person name="Richards T.A."/>
            <person name="Rocap G."/>
            <person name="Roy S.W."/>
            <person name="Sarai C."/>
            <person name="Schaack S."/>
            <person name="Shirato S."/>
            <person name="Slamovits C.H."/>
            <person name="Spencer D.F."/>
            <person name="Suzuki S."/>
            <person name="Worden A.Z."/>
            <person name="Zauner S."/>
            <person name="Barry K."/>
            <person name="Bell C."/>
            <person name="Bharti A.K."/>
            <person name="Crow J.A."/>
            <person name="Grimwood J."/>
            <person name="Kramer R."/>
            <person name="Lindquist E."/>
            <person name="Lucas S."/>
            <person name="Salamov A."/>
            <person name="McFadden G.I."/>
            <person name="Lane C.E."/>
            <person name="Keeling P.J."/>
            <person name="Gray M.W."/>
            <person name="Grigoriev I.V."/>
            <person name="Archibald J.M."/>
        </authorList>
    </citation>
    <scope>NUCLEOTIDE SEQUENCE</scope>
    <source>
        <strain evidence="4 6">CCMP2712</strain>
    </source>
</reference>
<organism evidence="4">
    <name type="scientific">Guillardia theta (strain CCMP2712)</name>
    <name type="common">Cryptophyte</name>
    <dbReference type="NCBI Taxonomy" id="905079"/>
    <lineage>
        <taxon>Eukaryota</taxon>
        <taxon>Cryptophyceae</taxon>
        <taxon>Pyrenomonadales</taxon>
        <taxon>Geminigeraceae</taxon>
        <taxon>Guillardia</taxon>
    </lineage>
</organism>
<keyword evidence="6" id="KW-1185">Reference proteome</keyword>
<dbReference type="KEGG" id="gtt:GUITHDRAFT_61122"/>
<evidence type="ECO:0000256" key="1">
    <source>
        <dbReference type="ARBA" id="ARBA00008725"/>
    </source>
</evidence>
<keyword evidence="2" id="KW-1133">Transmembrane helix</keyword>